<keyword evidence="2" id="KW-1185">Reference proteome</keyword>
<name>A0ACC0UTN4_9HYPO</name>
<dbReference type="EMBL" id="CM047947">
    <property type="protein sequence ID" value="KAI9897016.1"/>
    <property type="molecule type" value="Genomic_DNA"/>
</dbReference>
<protein>
    <submittedName>
        <fullName evidence="1">Uncharacterized protein</fullName>
    </submittedName>
</protein>
<proteinExistence type="predicted"/>
<evidence type="ECO:0000313" key="2">
    <source>
        <dbReference type="Proteomes" id="UP001163324"/>
    </source>
</evidence>
<reference evidence="1" key="1">
    <citation type="submission" date="2022-10" db="EMBL/GenBank/DDBJ databases">
        <title>Complete Genome of Trichothecium roseum strain YXFP-22015, a Plant Pathogen Isolated from Citrus.</title>
        <authorList>
            <person name="Wang Y."/>
            <person name="Zhu L."/>
        </authorList>
    </citation>
    <scope>NUCLEOTIDE SEQUENCE</scope>
    <source>
        <strain evidence="1">YXFP-22015</strain>
    </source>
</reference>
<comment type="caution">
    <text evidence="1">The sequence shown here is derived from an EMBL/GenBank/DDBJ whole genome shotgun (WGS) entry which is preliminary data.</text>
</comment>
<gene>
    <name evidence="1" type="ORF">N3K66_008038</name>
</gene>
<accession>A0ACC0UTN4</accession>
<dbReference type="Proteomes" id="UP001163324">
    <property type="component" value="Chromosome 8"/>
</dbReference>
<organism evidence="1 2">
    <name type="scientific">Trichothecium roseum</name>
    <dbReference type="NCBI Taxonomy" id="47278"/>
    <lineage>
        <taxon>Eukaryota</taxon>
        <taxon>Fungi</taxon>
        <taxon>Dikarya</taxon>
        <taxon>Ascomycota</taxon>
        <taxon>Pezizomycotina</taxon>
        <taxon>Sordariomycetes</taxon>
        <taxon>Hypocreomycetidae</taxon>
        <taxon>Hypocreales</taxon>
        <taxon>Hypocreales incertae sedis</taxon>
        <taxon>Trichothecium</taxon>
    </lineage>
</organism>
<sequence length="914" mass="100625">MTDKPSLLSTQSVPSQLAPTVLLATAPRVDPPNKVELVEEEPYTIKCICNFSDDDGNTIYCETCDTWQHIECFYPDNREEAIREDFSHACAECHPRPLNRQKAIERALQLNTNAPLPGAAEKKTKRPPAKSHKKKPKPLDSQLNGHNGAPELGKNGISNDHAVSKKAKSSHRPSHSVSSQAAKRSPPNTSRPNPAHPPSPANTPPDLPDDFQIHHYSPGFCSLYNQHIVPDTRSNNFITLAVPDALARWLHEPETMKQEVGRTHREVFQSETTVSDDKRPKIEVKDATQAVGPDTTLRWRFLKSTTPIEKDVPLMELNGQIGFQKDYCADNDNLWSDLSSPLPFVFFHPVLPLYIDTRKEGSPARYVRRSCKPNAQLDTYLFGGSEYRFWLVSDQHISAGEQITLPWDFRLKRKVGPRWLHFLGLSEEDHASRDEREMDEAEYTAISNWIDRILSEYGGCACELENNCAFARFHRHYLHSKNHARSGGSKKKQRKPRTHTISPTSTGHATNSRAASEGHGDDGLDQDGHSQSGSVFSKPTSRDHTPLRQGSFDQLGILTEPTDRDKRKVAMVEDSFRRMEQQQPPRKKKRASDGTANPAPSKKSRNGSVVMHGQYVDVGTSRSKSGSPTTSQSPKFANQSKPTTSGRQSSAARPRRLPVSTKPVYCDAGVQTDPVEGEWFSESQTPPRPKKRIISLSKRLLESKHRLHAAEDEQRRRASETPGPSISSAMDIDSPTCTKATSQMTELSLSGSSEKADVQMPDAPSSAAPEKETLNAEEDKPRSTPDLKVQLPPVPAFEDAGVEPYTTPTSLSASSSIARSPLTNGLPAPLAQSSMGGLSAQPSSGKKKLSLSDYTRSRLNKAAGKPAGITNSAAKPDLSGQEEPKSDDLLENQPPAAAEESKDHVNTSPAVNGS</sequence>
<evidence type="ECO:0000313" key="1">
    <source>
        <dbReference type="EMBL" id="KAI9897016.1"/>
    </source>
</evidence>